<dbReference type="KEGG" id="xyk:GT347_00825"/>
<feature type="chain" id="PRO_5032472727" evidence="2">
    <location>
        <begin position="35"/>
        <end position="333"/>
    </location>
</feature>
<dbReference type="AlphaFoldDB" id="A0A857JDU1"/>
<dbReference type="Gene3D" id="3.40.190.150">
    <property type="entry name" value="Bordetella uptake gene, domain 1"/>
    <property type="match status" value="1"/>
</dbReference>
<sequence length="333" mass="35360">MQEHESQAATNAARRRWLAAALAVVAATPLAAQAQGAFPNKPIRVIVPYAAGGGADANARLLSQPLSQLLGQPIIVENKPGASGVLAAQAVLQAPADGYTLLFDTFPYAVNAVLRKLPFDPVKDLVPVSQAINMPNILVVPADAPYKNFQELLDYGRKHPGQLNYASYGAGGSAHLAAEMLKRDGKLDWVHVPYKGGAPAITDLLAGQVSAYFANPVSGLAYVQSGKLRALATTGDKRMAALPDVPTVKESGFKDFEVVEWNGFFAPAGTPQPVIDRLAAAVRDAIREPEVNKRLLSMGIEPVGNTPAEFKTFLAGQINRWGALVKANHITLD</sequence>
<dbReference type="Gene3D" id="3.40.190.10">
    <property type="entry name" value="Periplasmic binding protein-like II"/>
    <property type="match status" value="1"/>
</dbReference>
<dbReference type="InterPro" id="IPR005064">
    <property type="entry name" value="BUG"/>
</dbReference>
<dbReference type="Pfam" id="PF03401">
    <property type="entry name" value="TctC"/>
    <property type="match status" value="1"/>
</dbReference>
<keyword evidence="2" id="KW-0732">Signal</keyword>
<dbReference type="PROSITE" id="PS51318">
    <property type="entry name" value="TAT"/>
    <property type="match status" value="1"/>
</dbReference>
<evidence type="ECO:0000313" key="4">
    <source>
        <dbReference type="Proteomes" id="UP000464787"/>
    </source>
</evidence>
<evidence type="ECO:0000256" key="2">
    <source>
        <dbReference type="SAM" id="SignalP"/>
    </source>
</evidence>
<dbReference type="EMBL" id="CP047650">
    <property type="protein sequence ID" value="QHJ01354.1"/>
    <property type="molecule type" value="Genomic_DNA"/>
</dbReference>
<dbReference type="InterPro" id="IPR042100">
    <property type="entry name" value="Bug_dom1"/>
</dbReference>
<dbReference type="InterPro" id="IPR006311">
    <property type="entry name" value="TAT_signal"/>
</dbReference>
<feature type="signal peptide" evidence="2">
    <location>
        <begin position="1"/>
        <end position="34"/>
    </location>
</feature>
<accession>A0A857JDU1</accession>
<protein>
    <submittedName>
        <fullName evidence="3">Tripartite tricarboxylate transporter substrate binding protein</fullName>
    </submittedName>
</protein>
<dbReference type="PIRSF" id="PIRSF017082">
    <property type="entry name" value="YflP"/>
    <property type="match status" value="1"/>
</dbReference>
<comment type="similarity">
    <text evidence="1">Belongs to the UPF0065 (bug) family.</text>
</comment>
<dbReference type="CDD" id="cd13578">
    <property type="entry name" value="PBP2_Bug27"/>
    <property type="match status" value="1"/>
</dbReference>
<dbReference type="SUPFAM" id="SSF53850">
    <property type="entry name" value="Periplasmic binding protein-like II"/>
    <property type="match status" value="1"/>
</dbReference>
<gene>
    <name evidence="3" type="ORF">GT347_00825</name>
</gene>
<dbReference type="PANTHER" id="PTHR42928:SF5">
    <property type="entry name" value="BLR1237 PROTEIN"/>
    <property type="match status" value="1"/>
</dbReference>
<evidence type="ECO:0000313" key="3">
    <source>
        <dbReference type="EMBL" id="QHJ01354.1"/>
    </source>
</evidence>
<organism evidence="3 4">
    <name type="scientific">Xylophilus rhododendri</name>
    <dbReference type="NCBI Taxonomy" id="2697032"/>
    <lineage>
        <taxon>Bacteria</taxon>
        <taxon>Pseudomonadati</taxon>
        <taxon>Pseudomonadota</taxon>
        <taxon>Betaproteobacteria</taxon>
        <taxon>Burkholderiales</taxon>
        <taxon>Xylophilus</taxon>
    </lineage>
</organism>
<proteinExistence type="inferred from homology"/>
<keyword evidence="4" id="KW-1185">Reference proteome</keyword>
<evidence type="ECO:0000256" key="1">
    <source>
        <dbReference type="ARBA" id="ARBA00006987"/>
    </source>
</evidence>
<reference evidence="3 4" key="1">
    <citation type="submission" date="2020-01" db="EMBL/GenBank/DDBJ databases">
        <title>Genome sequencing of strain KACC 21265.</title>
        <authorList>
            <person name="Heo J."/>
            <person name="Kim S.-J."/>
            <person name="Kim J.-S."/>
            <person name="Hong S.-B."/>
            <person name="Kwon S.-W."/>
        </authorList>
    </citation>
    <scope>NUCLEOTIDE SEQUENCE [LARGE SCALE GENOMIC DNA]</scope>
    <source>
        <strain evidence="3 4">KACC 21265</strain>
    </source>
</reference>
<dbReference type="PANTHER" id="PTHR42928">
    <property type="entry name" value="TRICARBOXYLATE-BINDING PROTEIN"/>
    <property type="match status" value="1"/>
</dbReference>
<dbReference type="Proteomes" id="UP000464787">
    <property type="component" value="Chromosome"/>
</dbReference>
<name>A0A857JDU1_9BURK</name>